<feature type="compositionally biased region" description="Low complexity" evidence="1">
    <location>
        <begin position="1"/>
        <end position="22"/>
    </location>
</feature>
<name>A0A7J7H0U5_CAMSI</name>
<dbReference type="AlphaFoldDB" id="A0A7J7H0U5"/>
<dbReference type="EMBL" id="JACBKZ010000007">
    <property type="protein sequence ID" value="KAF5946629.1"/>
    <property type="molecule type" value="Genomic_DNA"/>
</dbReference>
<keyword evidence="3" id="KW-1185">Reference proteome</keyword>
<reference evidence="3" key="1">
    <citation type="journal article" date="2020" name="Nat. Commun.">
        <title>Genome assembly of wild tea tree DASZ reveals pedigree and selection history of tea varieties.</title>
        <authorList>
            <person name="Zhang W."/>
            <person name="Zhang Y."/>
            <person name="Qiu H."/>
            <person name="Guo Y."/>
            <person name="Wan H."/>
            <person name="Zhang X."/>
            <person name="Scossa F."/>
            <person name="Alseekh S."/>
            <person name="Zhang Q."/>
            <person name="Wang P."/>
            <person name="Xu L."/>
            <person name="Schmidt M.H."/>
            <person name="Jia X."/>
            <person name="Li D."/>
            <person name="Zhu A."/>
            <person name="Guo F."/>
            <person name="Chen W."/>
            <person name="Ni D."/>
            <person name="Usadel B."/>
            <person name="Fernie A.R."/>
            <person name="Wen W."/>
        </authorList>
    </citation>
    <scope>NUCLEOTIDE SEQUENCE [LARGE SCALE GENOMIC DNA]</scope>
    <source>
        <strain evidence="3">cv. G240</strain>
    </source>
</reference>
<comment type="caution">
    <text evidence="2">The sequence shown here is derived from an EMBL/GenBank/DDBJ whole genome shotgun (WGS) entry which is preliminary data.</text>
</comment>
<reference evidence="2 3" key="2">
    <citation type="submission" date="2020-07" db="EMBL/GenBank/DDBJ databases">
        <title>Genome assembly of wild tea tree DASZ reveals pedigree and selection history of tea varieties.</title>
        <authorList>
            <person name="Zhang W."/>
        </authorList>
    </citation>
    <scope>NUCLEOTIDE SEQUENCE [LARGE SCALE GENOMIC DNA]</scope>
    <source>
        <strain evidence="3">cv. G240</strain>
        <tissue evidence="2">Leaf</tissue>
    </source>
</reference>
<evidence type="ECO:0000313" key="3">
    <source>
        <dbReference type="Proteomes" id="UP000593564"/>
    </source>
</evidence>
<proteinExistence type="predicted"/>
<feature type="region of interest" description="Disordered" evidence="1">
    <location>
        <begin position="1"/>
        <end position="30"/>
    </location>
</feature>
<organism evidence="2 3">
    <name type="scientific">Camellia sinensis</name>
    <name type="common">Tea plant</name>
    <name type="synonym">Thea sinensis</name>
    <dbReference type="NCBI Taxonomy" id="4442"/>
    <lineage>
        <taxon>Eukaryota</taxon>
        <taxon>Viridiplantae</taxon>
        <taxon>Streptophyta</taxon>
        <taxon>Embryophyta</taxon>
        <taxon>Tracheophyta</taxon>
        <taxon>Spermatophyta</taxon>
        <taxon>Magnoliopsida</taxon>
        <taxon>eudicotyledons</taxon>
        <taxon>Gunneridae</taxon>
        <taxon>Pentapetalae</taxon>
        <taxon>asterids</taxon>
        <taxon>Ericales</taxon>
        <taxon>Theaceae</taxon>
        <taxon>Camellia</taxon>
    </lineage>
</organism>
<sequence>MEVVQGDGNSNYDDGNYNNNNDNKAKTFHGAPQQTGLSLVALSTLPSPSRLRTLQSTPKPFIPREDLLLF</sequence>
<evidence type="ECO:0000256" key="1">
    <source>
        <dbReference type="SAM" id="MobiDB-lite"/>
    </source>
</evidence>
<accession>A0A7J7H0U5</accession>
<protein>
    <submittedName>
        <fullName evidence="2">Uncharacterized protein</fullName>
    </submittedName>
</protein>
<dbReference type="Proteomes" id="UP000593564">
    <property type="component" value="Unassembled WGS sequence"/>
</dbReference>
<evidence type="ECO:0000313" key="2">
    <source>
        <dbReference type="EMBL" id="KAF5946629.1"/>
    </source>
</evidence>
<gene>
    <name evidence="2" type="ORF">HYC85_016857</name>
</gene>